<organism evidence="2 3">
    <name type="scientific">Megalurothrips usitatus</name>
    <name type="common">bean blossom thrips</name>
    <dbReference type="NCBI Taxonomy" id="439358"/>
    <lineage>
        <taxon>Eukaryota</taxon>
        <taxon>Metazoa</taxon>
        <taxon>Ecdysozoa</taxon>
        <taxon>Arthropoda</taxon>
        <taxon>Hexapoda</taxon>
        <taxon>Insecta</taxon>
        <taxon>Pterygota</taxon>
        <taxon>Neoptera</taxon>
        <taxon>Paraneoptera</taxon>
        <taxon>Thysanoptera</taxon>
        <taxon>Terebrantia</taxon>
        <taxon>Thripoidea</taxon>
        <taxon>Thripidae</taxon>
        <taxon>Megalurothrips</taxon>
    </lineage>
</organism>
<feature type="compositionally biased region" description="Basic and acidic residues" evidence="1">
    <location>
        <begin position="173"/>
        <end position="188"/>
    </location>
</feature>
<evidence type="ECO:0000313" key="2">
    <source>
        <dbReference type="EMBL" id="KAJ1523558.1"/>
    </source>
</evidence>
<dbReference type="AlphaFoldDB" id="A0AAV7XGN5"/>
<evidence type="ECO:0000256" key="1">
    <source>
        <dbReference type="SAM" id="MobiDB-lite"/>
    </source>
</evidence>
<gene>
    <name evidence="2" type="ORF">ONE63_001406</name>
</gene>
<feature type="region of interest" description="Disordered" evidence="1">
    <location>
        <begin position="124"/>
        <end position="225"/>
    </location>
</feature>
<accession>A0AAV7XGN5</accession>
<proteinExistence type="predicted"/>
<protein>
    <submittedName>
        <fullName evidence="2">Uncharacterized protein</fullName>
    </submittedName>
</protein>
<evidence type="ECO:0000313" key="3">
    <source>
        <dbReference type="Proteomes" id="UP001075354"/>
    </source>
</evidence>
<feature type="region of interest" description="Disordered" evidence="1">
    <location>
        <begin position="63"/>
        <end position="100"/>
    </location>
</feature>
<comment type="caution">
    <text evidence="2">The sequence shown here is derived from an EMBL/GenBank/DDBJ whole genome shotgun (WGS) entry which is preliminary data.</text>
</comment>
<keyword evidence="3" id="KW-1185">Reference proteome</keyword>
<sequence length="246" mass="26554">MGFDVERRPSELAVWPCGHPEQAVTVPCGAGQNSLRVAPSRRAQSMPVYFSGGEPGLNGLRRPTAAAPTDASLPPFCSQPGPPAPEARRGRGGGVRARAPLGRLLPLQPHVLQRRVRHGLQRGGRALAPALHRVRPRPVPVRASRHGERPRRRRTPWPGPRRPLLTPPAPRCPPDRAAGRRQLPDGRRPRLRGGAAALRDGGVHAGGAGARRHRARPAAPHPAPRPLRQVAVLRHAGALRGRLRLQ</sequence>
<feature type="compositionally biased region" description="Pro residues" evidence="1">
    <location>
        <begin position="157"/>
        <end position="172"/>
    </location>
</feature>
<dbReference type="Proteomes" id="UP001075354">
    <property type="component" value="Chromosome 10"/>
</dbReference>
<name>A0AAV7XGN5_9NEOP</name>
<reference evidence="2" key="1">
    <citation type="submission" date="2022-12" db="EMBL/GenBank/DDBJ databases">
        <title>Chromosome-level genome assembly of the bean flower thrips Megalurothrips usitatus.</title>
        <authorList>
            <person name="Ma L."/>
            <person name="Liu Q."/>
            <person name="Li H."/>
            <person name="Cai W."/>
        </authorList>
    </citation>
    <scope>NUCLEOTIDE SEQUENCE</scope>
    <source>
        <strain evidence="2">Cailab_2022a</strain>
    </source>
</reference>
<dbReference type="EMBL" id="JAPTSV010000010">
    <property type="protein sequence ID" value="KAJ1523558.1"/>
    <property type="molecule type" value="Genomic_DNA"/>
</dbReference>